<feature type="domain" description="Methyltransferase type 11" evidence="1">
    <location>
        <begin position="48"/>
        <end position="142"/>
    </location>
</feature>
<dbReference type="Gene3D" id="3.40.50.150">
    <property type="entry name" value="Vaccinia Virus protein VP39"/>
    <property type="match status" value="1"/>
</dbReference>
<name>F5YEP0_LEAAZ</name>
<dbReference type="HOGENOM" id="CLU_088165_0_0_12"/>
<dbReference type="STRING" id="545695.TREAZ_1470"/>
<evidence type="ECO:0000313" key="2">
    <source>
        <dbReference type="EMBL" id="AEF83196.1"/>
    </source>
</evidence>
<keyword evidence="3" id="KW-1185">Reference proteome</keyword>
<dbReference type="InterPro" id="IPR029063">
    <property type="entry name" value="SAM-dependent_MTases_sf"/>
</dbReference>
<organism evidence="2 3">
    <name type="scientific">Leadbettera azotonutricia (strain ATCC BAA-888 / DSM 13862 / ZAS-9)</name>
    <name type="common">Treponema azotonutricium</name>
    <dbReference type="NCBI Taxonomy" id="545695"/>
    <lineage>
        <taxon>Bacteria</taxon>
        <taxon>Pseudomonadati</taxon>
        <taxon>Spirochaetota</taxon>
        <taxon>Spirochaetia</taxon>
        <taxon>Spirochaetales</taxon>
        <taxon>Breznakiellaceae</taxon>
        <taxon>Leadbettera</taxon>
    </lineage>
</organism>
<dbReference type="RefSeq" id="WP_015710543.1">
    <property type="nucleotide sequence ID" value="NC_015577.1"/>
</dbReference>
<accession>F5YEP0</accession>
<proteinExistence type="predicted"/>
<dbReference type="KEGG" id="taz:TREAZ_1470"/>
<dbReference type="GO" id="GO:0008757">
    <property type="term" value="F:S-adenosylmethionine-dependent methyltransferase activity"/>
    <property type="evidence" value="ECO:0007669"/>
    <property type="project" value="InterPro"/>
</dbReference>
<reference evidence="3" key="1">
    <citation type="submission" date="2009-12" db="EMBL/GenBank/DDBJ databases">
        <title>Complete sequence of Treponema azotonutricium strain ZAS-9.</title>
        <authorList>
            <person name="Tetu S.G."/>
            <person name="Matson E."/>
            <person name="Ren Q."/>
            <person name="Seshadri R."/>
            <person name="Elbourne L."/>
            <person name="Hassan K.A."/>
            <person name="Durkin A."/>
            <person name="Radune D."/>
            <person name="Mohamoud Y."/>
            <person name="Shay R."/>
            <person name="Jin S."/>
            <person name="Zhang X."/>
            <person name="Lucey K."/>
            <person name="Ballor N.R."/>
            <person name="Ottesen E."/>
            <person name="Rosenthal R."/>
            <person name="Allen A."/>
            <person name="Leadbetter J.R."/>
            <person name="Paulsen I.T."/>
        </authorList>
    </citation>
    <scope>NUCLEOTIDE SEQUENCE [LARGE SCALE GENOMIC DNA]</scope>
    <source>
        <strain evidence="3">ATCC BAA-888 / DSM 13862 / ZAS-9</strain>
    </source>
</reference>
<reference evidence="2 3" key="2">
    <citation type="journal article" date="2011" name="ISME J.">
        <title>RNA-seq reveals cooperative metabolic interactions between two termite-gut spirochete species in co-culture.</title>
        <authorList>
            <person name="Rosenthal A.Z."/>
            <person name="Matson E.G."/>
            <person name="Eldar A."/>
            <person name="Leadbetter J.R."/>
        </authorList>
    </citation>
    <scope>NUCLEOTIDE SEQUENCE [LARGE SCALE GENOMIC DNA]</scope>
    <source>
        <strain evidence="3">ATCC BAA-888 / DSM 13862 / ZAS-9</strain>
    </source>
</reference>
<gene>
    <name evidence="2" type="ordered locus">TREAZ_1470</name>
</gene>
<dbReference type="AlphaFoldDB" id="F5YEP0"/>
<dbReference type="GO" id="GO:0032259">
    <property type="term" value="P:methylation"/>
    <property type="evidence" value="ECO:0007669"/>
    <property type="project" value="UniProtKB-KW"/>
</dbReference>
<dbReference type="Proteomes" id="UP000009222">
    <property type="component" value="Chromosome"/>
</dbReference>
<dbReference type="Pfam" id="PF08241">
    <property type="entry name" value="Methyltransf_11"/>
    <property type="match status" value="1"/>
</dbReference>
<dbReference type="SUPFAM" id="SSF53335">
    <property type="entry name" value="S-adenosyl-L-methionine-dependent methyltransferases"/>
    <property type="match status" value="1"/>
</dbReference>
<keyword evidence="2" id="KW-0808">Transferase</keyword>
<protein>
    <submittedName>
        <fullName evidence="2">Methyltransferase</fullName>
    </submittedName>
</protein>
<keyword evidence="2" id="KW-0489">Methyltransferase</keyword>
<evidence type="ECO:0000313" key="3">
    <source>
        <dbReference type="Proteomes" id="UP000009222"/>
    </source>
</evidence>
<dbReference type="InParanoid" id="F5YEP0"/>
<dbReference type="eggNOG" id="COG2226">
    <property type="taxonomic scope" value="Bacteria"/>
</dbReference>
<dbReference type="InterPro" id="IPR013216">
    <property type="entry name" value="Methyltransf_11"/>
</dbReference>
<dbReference type="CDD" id="cd02440">
    <property type="entry name" value="AdoMet_MTases"/>
    <property type="match status" value="1"/>
</dbReference>
<sequence>MEKNEDDGKAAVKAREFDQIAEEVFKPIYPVISGRLLELAGIRKGVCIDVGCGGGHLGLAALEKGFEGSLILLDSNPHAIELAEKRIAGRPQVKTLCADVHAMPLDSASADLILSRGAMWFWDKEKSLAEIWRVLAPDGAAVLGGGYGSLELKTQIYREMSERNGLDWGEQRRKKTEGFSPDDYALVLDAMGIQSYTVIHEASGDWLVLRRLS</sequence>
<dbReference type="EMBL" id="CP001841">
    <property type="protein sequence ID" value="AEF83196.1"/>
    <property type="molecule type" value="Genomic_DNA"/>
</dbReference>
<evidence type="ECO:0000259" key="1">
    <source>
        <dbReference type="Pfam" id="PF08241"/>
    </source>
</evidence>